<gene>
    <name evidence="2" type="ordered locus">AOLE_09395</name>
</gene>
<dbReference type="GO" id="GO:0005524">
    <property type="term" value="F:ATP binding"/>
    <property type="evidence" value="ECO:0007669"/>
    <property type="project" value="InterPro"/>
</dbReference>
<dbReference type="RefSeq" id="WP_013197851.1">
    <property type="nucleotide sequence ID" value="NC_014259.1"/>
</dbReference>
<proteinExistence type="predicted"/>
<dbReference type="GO" id="GO:0004672">
    <property type="term" value="F:protein kinase activity"/>
    <property type="evidence" value="ECO:0007669"/>
    <property type="project" value="InterPro"/>
</dbReference>
<dbReference type="KEGG" id="acd:AOLE_09395"/>
<dbReference type="PROSITE" id="PS50011">
    <property type="entry name" value="PROTEIN_KINASE_DOM"/>
    <property type="match status" value="1"/>
</dbReference>
<accession>A0AAN0UD68</accession>
<name>A0AAN0UD68_ACISD</name>
<protein>
    <recommendedName>
        <fullName evidence="1">Protein kinase domain-containing protein</fullName>
    </recommendedName>
</protein>
<reference evidence="2 3" key="1">
    <citation type="journal article" date="2010" name="J. Bacteriol.">
        <title>Complete genome sequence of the diesel-degrading Acinetobacter sp. strain DR1.</title>
        <authorList>
            <person name="Jung J."/>
            <person name="Baek J.H."/>
            <person name="Park W."/>
        </authorList>
    </citation>
    <scope>NUCLEOTIDE SEQUENCE [LARGE SCALE GENOMIC DNA]</scope>
    <source>
        <strain evidence="3">JCM 16667 / KCTC 23045 / DR1</strain>
    </source>
</reference>
<evidence type="ECO:0000313" key="3">
    <source>
        <dbReference type="Proteomes" id="UP000000392"/>
    </source>
</evidence>
<organism evidence="2 3">
    <name type="scientific">Acinetobacter oleivorans (strain JCM 16667 / KCTC 23045 / DR1)</name>
    <dbReference type="NCBI Taxonomy" id="436717"/>
    <lineage>
        <taxon>Bacteria</taxon>
        <taxon>Pseudomonadati</taxon>
        <taxon>Pseudomonadota</taxon>
        <taxon>Gammaproteobacteria</taxon>
        <taxon>Moraxellales</taxon>
        <taxon>Moraxellaceae</taxon>
        <taxon>Acinetobacter</taxon>
    </lineage>
</organism>
<evidence type="ECO:0000313" key="2">
    <source>
        <dbReference type="EMBL" id="ADI90768.1"/>
    </source>
</evidence>
<dbReference type="AlphaFoldDB" id="A0AAN0UD68"/>
<dbReference type="EMBL" id="CP002080">
    <property type="protein sequence ID" value="ADI90768.1"/>
    <property type="molecule type" value="Genomic_DNA"/>
</dbReference>
<evidence type="ECO:0000259" key="1">
    <source>
        <dbReference type="PROSITE" id="PS50011"/>
    </source>
</evidence>
<dbReference type="GeneID" id="45232505"/>
<dbReference type="InterPro" id="IPR000719">
    <property type="entry name" value="Prot_kinase_dom"/>
</dbReference>
<sequence>MNLFVSLKELHTKDGNLFDRDISSGRIFIADYRNGIMPLENFGKPMFFQH</sequence>
<dbReference type="Proteomes" id="UP000000392">
    <property type="component" value="Chromosome"/>
</dbReference>
<feature type="domain" description="Protein kinase" evidence="1">
    <location>
        <begin position="1"/>
        <end position="50"/>
    </location>
</feature>